<comment type="caution">
    <text evidence="1">The sequence shown here is derived from an EMBL/GenBank/DDBJ whole genome shotgun (WGS) entry which is preliminary data.</text>
</comment>
<dbReference type="EMBL" id="JARKIF010000003">
    <property type="protein sequence ID" value="KAJ7643508.1"/>
    <property type="molecule type" value="Genomic_DNA"/>
</dbReference>
<organism evidence="1 2">
    <name type="scientific">Roridomyces roridus</name>
    <dbReference type="NCBI Taxonomy" id="1738132"/>
    <lineage>
        <taxon>Eukaryota</taxon>
        <taxon>Fungi</taxon>
        <taxon>Dikarya</taxon>
        <taxon>Basidiomycota</taxon>
        <taxon>Agaricomycotina</taxon>
        <taxon>Agaricomycetes</taxon>
        <taxon>Agaricomycetidae</taxon>
        <taxon>Agaricales</taxon>
        <taxon>Marasmiineae</taxon>
        <taxon>Mycenaceae</taxon>
        <taxon>Roridomyces</taxon>
    </lineage>
</organism>
<protein>
    <submittedName>
        <fullName evidence="1">Uncharacterized protein</fullName>
    </submittedName>
</protein>
<dbReference type="Proteomes" id="UP001221142">
    <property type="component" value="Unassembled WGS sequence"/>
</dbReference>
<reference evidence="1" key="1">
    <citation type="submission" date="2023-03" db="EMBL/GenBank/DDBJ databases">
        <title>Massive genome expansion in bonnet fungi (Mycena s.s.) driven by repeated elements and novel gene families across ecological guilds.</title>
        <authorList>
            <consortium name="Lawrence Berkeley National Laboratory"/>
            <person name="Harder C.B."/>
            <person name="Miyauchi S."/>
            <person name="Viragh M."/>
            <person name="Kuo A."/>
            <person name="Thoen E."/>
            <person name="Andreopoulos B."/>
            <person name="Lu D."/>
            <person name="Skrede I."/>
            <person name="Drula E."/>
            <person name="Henrissat B."/>
            <person name="Morin E."/>
            <person name="Kohler A."/>
            <person name="Barry K."/>
            <person name="LaButti K."/>
            <person name="Morin E."/>
            <person name="Salamov A."/>
            <person name="Lipzen A."/>
            <person name="Mereny Z."/>
            <person name="Hegedus B."/>
            <person name="Baldrian P."/>
            <person name="Stursova M."/>
            <person name="Weitz H."/>
            <person name="Taylor A."/>
            <person name="Grigoriev I.V."/>
            <person name="Nagy L.G."/>
            <person name="Martin F."/>
            <person name="Kauserud H."/>
        </authorList>
    </citation>
    <scope>NUCLEOTIDE SEQUENCE</scope>
    <source>
        <strain evidence="1">9284</strain>
    </source>
</reference>
<evidence type="ECO:0000313" key="2">
    <source>
        <dbReference type="Proteomes" id="UP001221142"/>
    </source>
</evidence>
<evidence type="ECO:0000313" key="1">
    <source>
        <dbReference type="EMBL" id="KAJ7643508.1"/>
    </source>
</evidence>
<name>A0AAD7C9Z9_9AGAR</name>
<dbReference type="AlphaFoldDB" id="A0AAD7C9Z9"/>
<sequence length="152" mass="16447">MRVGAGICLSSLTKMAVALYSLPILTSLLPSTLQTFPPASYTSAGHPPSPPADRPFTPSFNGLVGVTIRDSPPSHFIEAAGRRRRALSSTRARYMLSLGRTYTRHAALAGSTQLYECTRARPPSPLCTSRVLSSDGYFPRQRSCLDIGWSSM</sequence>
<gene>
    <name evidence="1" type="ORF">FB45DRAFT_277369</name>
</gene>
<accession>A0AAD7C9Z9</accession>
<keyword evidence="2" id="KW-1185">Reference proteome</keyword>
<proteinExistence type="predicted"/>